<dbReference type="AlphaFoldDB" id="A0A1G6VJI6"/>
<evidence type="ECO:0000313" key="2">
    <source>
        <dbReference type="Proteomes" id="UP000198546"/>
    </source>
</evidence>
<dbReference type="EMBL" id="LT629688">
    <property type="protein sequence ID" value="SDD53684.1"/>
    <property type="molecule type" value="Genomic_DNA"/>
</dbReference>
<evidence type="ECO:0000313" key="1">
    <source>
        <dbReference type="EMBL" id="SDD53684.1"/>
    </source>
</evidence>
<dbReference type="SUPFAM" id="SSF52374">
    <property type="entry name" value="Nucleotidylyl transferase"/>
    <property type="match status" value="1"/>
</dbReference>
<dbReference type="GO" id="GO:0016779">
    <property type="term" value="F:nucleotidyltransferase activity"/>
    <property type="evidence" value="ECO:0007669"/>
    <property type="project" value="UniProtKB-KW"/>
</dbReference>
<sequence length="126" mass="13701">MQYGYLACALDMLNVRDLDLIAQARALCDVLVVGVLTDDDIRACTGRVPVIGVEERLILANHLRGVDRAVIHNEAEFELLSESMLVIAVEGESDWLRPDADVVLTPAIFSLSTQLRTALGAVPRSA</sequence>
<dbReference type="STRING" id="675864.SAMN04489747_1174"/>
<gene>
    <name evidence="1" type="ORF">SAMN04489747_1174</name>
</gene>
<reference evidence="1 2" key="1">
    <citation type="submission" date="2016-10" db="EMBL/GenBank/DDBJ databases">
        <authorList>
            <person name="de Groot N.N."/>
        </authorList>
    </citation>
    <scope>NUCLEOTIDE SEQUENCE [LARGE SCALE GENOMIC DNA]</scope>
    <source>
        <strain evidence="1 2">MON 2.2</strain>
    </source>
</reference>
<name>A0A1G6VJI6_9ACTN</name>
<dbReference type="Gene3D" id="3.40.50.620">
    <property type="entry name" value="HUPs"/>
    <property type="match status" value="1"/>
</dbReference>
<keyword evidence="1" id="KW-0548">Nucleotidyltransferase</keyword>
<keyword evidence="2" id="KW-1185">Reference proteome</keyword>
<dbReference type="Proteomes" id="UP000198546">
    <property type="component" value="Chromosome i"/>
</dbReference>
<keyword evidence="1" id="KW-0808">Transferase</keyword>
<accession>A0A1G6VJI6</accession>
<organism evidence="1 2">
    <name type="scientific">Auraticoccus monumenti</name>
    <dbReference type="NCBI Taxonomy" id="675864"/>
    <lineage>
        <taxon>Bacteria</taxon>
        <taxon>Bacillati</taxon>
        <taxon>Actinomycetota</taxon>
        <taxon>Actinomycetes</taxon>
        <taxon>Propionibacteriales</taxon>
        <taxon>Propionibacteriaceae</taxon>
        <taxon>Auraticoccus</taxon>
    </lineage>
</organism>
<dbReference type="InterPro" id="IPR014729">
    <property type="entry name" value="Rossmann-like_a/b/a_fold"/>
</dbReference>
<proteinExistence type="predicted"/>
<protein>
    <submittedName>
        <fullName evidence="1">Ethanolamine-phosphate cytidylyltransferase</fullName>
    </submittedName>
</protein>